<keyword evidence="3" id="KW-1185">Reference proteome</keyword>
<dbReference type="InterPro" id="IPR025296">
    <property type="entry name" value="DUF4158"/>
</dbReference>
<name>U7R4T0_PHOTE</name>
<gene>
    <name evidence="2" type="ORF">O185_00005</name>
</gene>
<proteinExistence type="predicted"/>
<dbReference type="EMBL" id="AXDT01000001">
    <property type="protein sequence ID" value="ERT15114.1"/>
    <property type="molecule type" value="Genomic_DNA"/>
</dbReference>
<sequence>MPVNFLSEEQRANYGSYPVELTKETLARYFHLDDFDRLNISEKRGEHNRLGFAILLCTVRYLGKFPESMASVPDTVIECLAQQLHTENINNAIDLYHSG</sequence>
<dbReference type="Proteomes" id="UP000017133">
    <property type="component" value="Unassembled WGS sequence"/>
</dbReference>
<organism evidence="2 3">
    <name type="scientific">Photorhabdus temperata J3</name>
    <dbReference type="NCBI Taxonomy" id="1389415"/>
    <lineage>
        <taxon>Bacteria</taxon>
        <taxon>Pseudomonadati</taxon>
        <taxon>Pseudomonadota</taxon>
        <taxon>Gammaproteobacteria</taxon>
        <taxon>Enterobacterales</taxon>
        <taxon>Morganellaceae</taxon>
        <taxon>Photorhabdus</taxon>
    </lineage>
</organism>
<feature type="non-terminal residue" evidence="2">
    <location>
        <position position="99"/>
    </location>
</feature>
<evidence type="ECO:0000313" key="3">
    <source>
        <dbReference type="Proteomes" id="UP000017133"/>
    </source>
</evidence>
<dbReference type="RefSeq" id="WP_023043304.1">
    <property type="nucleotide sequence ID" value="NZ_AXDT01000001.1"/>
</dbReference>
<dbReference type="AlphaFoldDB" id="U7R4T0"/>
<reference evidence="2 3" key="1">
    <citation type="submission" date="2013-10" db="EMBL/GenBank/DDBJ databases">
        <title>Whole Genome Shotgun Sequence of Photorhabdus temperata J3.</title>
        <authorList>
            <person name="Park G.-S."/>
            <person name="Hong S.-J."/>
            <person name="Shin J.-H."/>
        </authorList>
    </citation>
    <scope>NUCLEOTIDE SEQUENCE [LARGE SCALE GENOMIC DNA]</scope>
    <source>
        <strain evidence="2 3">J3</strain>
    </source>
</reference>
<accession>U7R4T0</accession>
<evidence type="ECO:0000259" key="1">
    <source>
        <dbReference type="Pfam" id="PF13700"/>
    </source>
</evidence>
<feature type="domain" description="DUF4158" evidence="1">
    <location>
        <begin position="5"/>
        <end position="90"/>
    </location>
</feature>
<dbReference type="Pfam" id="PF13700">
    <property type="entry name" value="DUF4158"/>
    <property type="match status" value="1"/>
</dbReference>
<evidence type="ECO:0000313" key="2">
    <source>
        <dbReference type="EMBL" id="ERT15114.1"/>
    </source>
</evidence>
<protein>
    <recommendedName>
        <fullName evidence="1">DUF4158 domain-containing protein</fullName>
    </recommendedName>
</protein>
<comment type="caution">
    <text evidence="2">The sequence shown here is derived from an EMBL/GenBank/DDBJ whole genome shotgun (WGS) entry which is preliminary data.</text>
</comment>